<evidence type="ECO:0000313" key="1">
    <source>
        <dbReference type="EMBL" id="WAX58973.1"/>
    </source>
</evidence>
<organism evidence="1 2">
    <name type="scientific">Jatrophihabitans cynanchi</name>
    <dbReference type="NCBI Taxonomy" id="2944128"/>
    <lineage>
        <taxon>Bacteria</taxon>
        <taxon>Bacillati</taxon>
        <taxon>Actinomycetota</taxon>
        <taxon>Actinomycetes</taxon>
        <taxon>Jatrophihabitantales</taxon>
        <taxon>Jatrophihabitantaceae</taxon>
        <taxon>Jatrophihabitans</taxon>
    </lineage>
</organism>
<proteinExistence type="predicted"/>
<sequence>MIGELLDALIPPAAGLPGGSIAEPTLLAEPELARVLERFEGGSDPATVWAAWTRLVVADPRGSSALLHVLSAVYFADPRVRAHYRLDKLGRPEPQPQRLAALLASIPPAPRLPER</sequence>
<evidence type="ECO:0000313" key="2">
    <source>
        <dbReference type="Proteomes" id="UP001164693"/>
    </source>
</evidence>
<reference evidence="1" key="1">
    <citation type="submission" date="2022-05" db="EMBL/GenBank/DDBJ databases">
        <title>Jatrophihabitans sp. SB3-54 whole genome sequence.</title>
        <authorList>
            <person name="Suh M.K."/>
            <person name="Eom M.K."/>
            <person name="Kim J.S."/>
            <person name="Kim H.S."/>
            <person name="Do H.E."/>
            <person name="Shin Y.K."/>
            <person name="Lee J.-S."/>
        </authorList>
    </citation>
    <scope>NUCLEOTIDE SEQUENCE</scope>
    <source>
        <strain evidence="1">SB3-54</strain>
    </source>
</reference>
<name>A0ABY7K295_9ACTN</name>
<keyword evidence="2" id="KW-1185">Reference proteome</keyword>
<dbReference type="EMBL" id="CP097463">
    <property type="protein sequence ID" value="WAX58973.1"/>
    <property type="molecule type" value="Genomic_DNA"/>
</dbReference>
<dbReference type="RefSeq" id="WP_269445512.1">
    <property type="nucleotide sequence ID" value="NZ_CP097463.1"/>
</dbReference>
<protein>
    <submittedName>
        <fullName evidence="1">Uncharacterized protein</fullName>
    </submittedName>
</protein>
<dbReference type="Proteomes" id="UP001164693">
    <property type="component" value="Chromosome"/>
</dbReference>
<accession>A0ABY7K295</accession>
<gene>
    <name evidence="1" type="ORF">M6B22_09495</name>
</gene>